<comment type="caution">
    <text evidence="1">The sequence shown here is derived from an EMBL/GenBank/DDBJ whole genome shotgun (WGS) entry which is preliminary data.</text>
</comment>
<proteinExistence type="predicted"/>
<dbReference type="Proteomes" id="UP000265916">
    <property type="component" value="Unassembled WGS sequence"/>
</dbReference>
<gene>
    <name evidence="1" type="ORF">CKF58_06695</name>
</gene>
<organism evidence="1 2">
    <name type="scientific">Psittacicella hinzii</name>
    <dbReference type="NCBI Taxonomy" id="2028575"/>
    <lineage>
        <taxon>Bacteria</taxon>
        <taxon>Pseudomonadati</taxon>
        <taxon>Pseudomonadota</taxon>
        <taxon>Gammaproteobacteria</taxon>
        <taxon>Pasteurellales</taxon>
        <taxon>Psittacicellaceae</taxon>
        <taxon>Psittacicella</taxon>
    </lineage>
</organism>
<keyword evidence="2" id="KW-1185">Reference proteome</keyword>
<evidence type="ECO:0000313" key="2">
    <source>
        <dbReference type="Proteomes" id="UP000265916"/>
    </source>
</evidence>
<sequence length="248" mass="27734">MNNFFRRFNLWLERNPWGKRVLLALPVVVLLSALLSYCNQVKVPGNISKNSNSFATFDQAPFANNELLKGITYNSFANEETTAKAIPTSDIENAMTNACNEVFASNNIALATTGIENINKFLTCLRYAGVYSGKSYTDIQATSAFAYPKEVTVNRFSSQGENLRARIISNYKLDKFSLQNLRDASFYHTISSTQFTEALTLCKLYLEYAGVSDFFAENNKDLSRSIAAYEACALLALYYGSLSDNSYK</sequence>
<dbReference type="EMBL" id="NRJG01000132">
    <property type="protein sequence ID" value="RIY35470.1"/>
    <property type="molecule type" value="Genomic_DNA"/>
</dbReference>
<dbReference type="OrthoDB" id="5674857at2"/>
<accession>A0A3A1YE84</accession>
<reference evidence="1 2" key="1">
    <citation type="submission" date="2017-08" db="EMBL/GenBank/DDBJ databases">
        <title>Reclassification of Bisgaard taxon 37 and 44.</title>
        <authorList>
            <person name="Christensen H."/>
        </authorList>
    </citation>
    <scope>NUCLEOTIDE SEQUENCE [LARGE SCALE GENOMIC DNA]</scope>
    <source>
        <strain evidence="1 2">111</strain>
    </source>
</reference>
<evidence type="ECO:0000313" key="1">
    <source>
        <dbReference type="EMBL" id="RIY35470.1"/>
    </source>
</evidence>
<dbReference type="AlphaFoldDB" id="A0A3A1YE84"/>
<dbReference type="RefSeq" id="WP_119532230.1">
    <property type="nucleotide sequence ID" value="NZ_JBHSSP010000041.1"/>
</dbReference>
<name>A0A3A1YE84_9GAMM</name>
<protein>
    <submittedName>
        <fullName evidence="1">Uncharacterized protein</fullName>
    </submittedName>
</protein>